<sequence length="147" mass="15650">MHARHALVARSSGVARVQEQKQSTGGGCRDYDKDSSGEVGGATQSGRVHFASPREATRMGVQASERPSTEGGVPAVRTGPRHAARFVAPRTHQPDGSRRGARARGGRAHANPDRAEPKASRVGEHGNLCVGAWLSRRYYASTRSLAL</sequence>
<accession>A0A9D4PWG0</accession>
<proteinExistence type="predicted"/>
<reference evidence="2" key="2">
    <citation type="submission" date="2021-09" db="EMBL/GenBank/DDBJ databases">
        <authorList>
            <person name="Jia N."/>
            <person name="Wang J."/>
            <person name="Shi W."/>
            <person name="Du L."/>
            <person name="Sun Y."/>
            <person name="Zhan W."/>
            <person name="Jiang J."/>
            <person name="Wang Q."/>
            <person name="Zhang B."/>
            <person name="Ji P."/>
            <person name="Sakyi L.B."/>
            <person name="Cui X."/>
            <person name="Yuan T."/>
            <person name="Jiang B."/>
            <person name="Yang W."/>
            <person name="Lam T.T.-Y."/>
            <person name="Chang Q."/>
            <person name="Ding S."/>
            <person name="Wang X."/>
            <person name="Zhu J."/>
            <person name="Ruan X."/>
            <person name="Zhao L."/>
            <person name="Wei J."/>
            <person name="Que T."/>
            <person name="Du C."/>
            <person name="Cheng J."/>
            <person name="Dai P."/>
            <person name="Han X."/>
            <person name="Huang E."/>
            <person name="Gao Y."/>
            <person name="Liu J."/>
            <person name="Shao H."/>
            <person name="Ye R."/>
            <person name="Li L."/>
            <person name="Wei W."/>
            <person name="Wang X."/>
            <person name="Wang C."/>
            <person name="Huo Q."/>
            <person name="Li W."/>
            <person name="Guo W."/>
            <person name="Chen H."/>
            <person name="Chen S."/>
            <person name="Zhou L."/>
            <person name="Zhou L."/>
            <person name="Ni X."/>
            <person name="Tian J."/>
            <person name="Zhou Y."/>
            <person name="Sheng Y."/>
            <person name="Liu T."/>
            <person name="Pan Y."/>
            <person name="Xia L."/>
            <person name="Li J."/>
            <person name="Zhao F."/>
            <person name="Cao W."/>
        </authorList>
    </citation>
    <scope>NUCLEOTIDE SEQUENCE</scope>
    <source>
        <strain evidence="2">Rsan-2018</strain>
        <tissue evidence="2">Larvae</tissue>
    </source>
</reference>
<feature type="region of interest" description="Disordered" evidence="1">
    <location>
        <begin position="1"/>
        <end position="123"/>
    </location>
</feature>
<gene>
    <name evidence="2" type="ORF">HPB52_013560</name>
</gene>
<organism evidence="2 3">
    <name type="scientific">Rhipicephalus sanguineus</name>
    <name type="common">Brown dog tick</name>
    <name type="synonym">Ixodes sanguineus</name>
    <dbReference type="NCBI Taxonomy" id="34632"/>
    <lineage>
        <taxon>Eukaryota</taxon>
        <taxon>Metazoa</taxon>
        <taxon>Ecdysozoa</taxon>
        <taxon>Arthropoda</taxon>
        <taxon>Chelicerata</taxon>
        <taxon>Arachnida</taxon>
        <taxon>Acari</taxon>
        <taxon>Parasitiformes</taxon>
        <taxon>Ixodida</taxon>
        <taxon>Ixodoidea</taxon>
        <taxon>Ixodidae</taxon>
        <taxon>Rhipicephalinae</taxon>
        <taxon>Rhipicephalus</taxon>
        <taxon>Rhipicephalus</taxon>
    </lineage>
</organism>
<dbReference type="Proteomes" id="UP000821837">
    <property type="component" value="Unassembled WGS sequence"/>
</dbReference>
<feature type="compositionally biased region" description="Basic and acidic residues" evidence="1">
    <location>
        <begin position="110"/>
        <end position="123"/>
    </location>
</feature>
<keyword evidence="3" id="KW-1185">Reference proteome</keyword>
<reference evidence="2" key="1">
    <citation type="journal article" date="2020" name="Cell">
        <title>Large-Scale Comparative Analyses of Tick Genomes Elucidate Their Genetic Diversity and Vector Capacities.</title>
        <authorList>
            <consortium name="Tick Genome and Microbiome Consortium (TIGMIC)"/>
            <person name="Jia N."/>
            <person name="Wang J."/>
            <person name="Shi W."/>
            <person name="Du L."/>
            <person name="Sun Y."/>
            <person name="Zhan W."/>
            <person name="Jiang J.F."/>
            <person name="Wang Q."/>
            <person name="Zhang B."/>
            <person name="Ji P."/>
            <person name="Bell-Sakyi L."/>
            <person name="Cui X.M."/>
            <person name="Yuan T.T."/>
            <person name="Jiang B.G."/>
            <person name="Yang W.F."/>
            <person name="Lam T.T."/>
            <person name="Chang Q.C."/>
            <person name="Ding S.J."/>
            <person name="Wang X.J."/>
            <person name="Zhu J.G."/>
            <person name="Ruan X.D."/>
            <person name="Zhao L."/>
            <person name="Wei J.T."/>
            <person name="Ye R.Z."/>
            <person name="Que T.C."/>
            <person name="Du C.H."/>
            <person name="Zhou Y.H."/>
            <person name="Cheng J.X."/>
            <person name="Dai P.F."/>
            <person name="Guo W.B."/>
            <person name="Han X.H."/>
            <person name="Huang E.J."/>
            <person name="Li L.F."/>
            <person name="Wei W."/>
            <person name="Gao Y.C."/>
            <person name="Liu J.Z."/>
            <person name="Shao H.Z."/>
            <person name="Wang X."/>
            <person name="Wang C.C."/>
            <person name="Yang T.C."/>
            <person name="Huo Q.B."/>
            <person name="Li W."/>
            <person name="Chen H.Y."/>
            <person name="Chen S.E."/>
            <person name="Zhou L.G."/>
            <person name="Ni X.B."/>
            <person name="Tian J.H."/>
            <person name="Sheng Y."/>
            <person name="Liu T."/>
            <person name="Pan Y.S."/>
            <person name="Xia L.Y."/>
            <person name="Li J."/>
            <person name="Zhao F."/>
            <person name="Cao W.C."/>
        </authorList>
    </citation>
    <scope>NUCLEOTIDE SEQUENCE</scope>
    <source>
        <strain evidence="2">Rsan-2018</strain>
    </source>
</reference>
<dbReference type="EMBL" id="JABSTV010001250">
    <property type="protein sequence ID" value="KAH7956923.1"/>
    <property type="molecule type" value="Genomic_DNA"/>
</dbReference>
<dbReference type="AlphaFoldDB" id="A0A9D4PWG0"/>
<evidence type="ECO:0000256" key="1">
    <source>
        <dbReference type="SAM" id="MobiDB-lite"/>
    </source>
</evidence>
<comment type="caution">
    <text evidence="2">The sequence shown here is derived from an EMBL/GenBank/DDBJ whole genome shotgun (WGS) entry which is preliminary data.</text>
</comment>
<protein>
    <submittedName>
        <fullName evidence="2">Uncharacterized protein</fullName>
    </submittedName>
</protein>
<name>A0A9D4PWG0_RHISA</name>
<evidence type="ECO:0000313" key="2">
    <source>
        <dbReference type="EMBL" id="KAH7956923.1"/>
    </source>
</evidence>
<evidence type="ECO:0000313" key="3">
    <source>
        <dbReference type="Proteomes" id="UP000821837"/>
    </source>
</evidence>